<keyword evidence="7" id="KW-1185">Reference proteome</keyword>
<dbReference type="SUPFAM" id="SSF109709">
    <property type="entry name" value="KorB DNA-binding domain-like"/>
    <property type="match status" value="1"/>
</dbReference>
<dbReference type="FunFam" id="1.10.10.2830:FF:000001">
    <property type="entry name" value="Chromosome partitioning protein ParB"/>
    <property type="match status" value="1"/>
</dbReference>
<dbReference type="PATRIC" id="fig|1122219.3.peg.260"/>
<reference evidence="6 7" key="1">
    <citation type="submission" date="2015-06" db="EMBL/GenBank/DDBJ databases">
        <title>Draft genome sequence of beer spoilage bacterium Megasphaera cerevisiae type strain 20462.</title>
        <authorList>
            <person name="Kutumbaka K."/>
            <person name="Pasmowitz J."/>
            <person name="Mategko J."/>
            <person name="Reyes D."/>
            <person name="Friedrich A."/>
            <person name="Han S."/>
            <person name="Martens-Habbena W."/>
            <person name="Neal-McKinney J."/>
            <person name="Janagama H.K."/>
            <person name="Nadala C."/>
            <person name="Samadpour M."/>
        </authorList>
    </citation>
    <scope>NUCLEOTIDE SEQUENCE [LARGE SCALE GENOMIC DNA]</scope>
    <source>
        <strain evidence="6 7">DSM 20462</strain>
    </source>
</reference>
<evidence type="ECO:0000313" key="7">
    <source>
        <dbReference type="Proteomes" id="UP000036503"/>
    </source>
</evidence>
<keyword evidence="4" id="KW-0238">DNA-binding</keyword>
<dbReference type="PANTHER" id="PTHR33375:SF1">
    <property type="entry name" value="CHROMOSOME-PARTITIONING PROTEIN PARB-RELATED"/>
    <property type="match status" value="1"/>
</dbReference>
<evidence type="ECO:0000256" key="4">
    <source>
        <dbReference type="ARBA" id="ARBA00023125"/>
    </source>
</evidence>
<evidence type="ECO:0000313" key="6">
    <source>
        <dbReference type="EMBL" id="KMO87760.1"/>
    </source>
</evidence>
<dbReference type="Pfam" id="PF17762">
    <property type="entry name" value="HTH_ParB"/>
    <property type="match status" value="1"/>
</dbReference>
<gene>
    <name evidence="6" type="ORF">AB840_01150</name>
</gene>
<evidence type="ECO:0000256" key="2">
    <source>
        <dbReference type="ARBA" id="ARBA00006295"/>
    </source>
</evidence>
<proteinExistence type="inferred from homology"/>
<dbReference type="STRING" id="39029.BSR42_12150"/>
<comment type="caution">
    <text evidence="6">The sequence shown here is derived from an EMBL/GenBank/DDBJ whole genome shotgun (WGS) entry which is preliminary data.</text>
</comment>
<evidence type="ECO:0000256" key="1">
    <source>
        <dbReference type="ARBA" id="ARBA00004453"/>
    </source>
</evidence>
<feature type="domain" description="ParB-like N-terminal" evidence="5">
    <location>
        <begin position="39"/>
        <end position="129"/>
    </location>
</feature>
<comment type="similarity">
    <text evidence="2">Belongs to the ParB family.</text>
</comment>
<dbReference type="Proteomes" id="UP000036503">
    <property type="component" value="Unassembled WGS sequence"/>
</dbReference>
<dbReference type="AlphaFoldDB" id="A0A0J6WW53"/>
<dbReference type="CDD" id="cd16393">
    <property type="entry name" value="SPO0J_N"/>
    <property type="match status" value="1"/>
</dbReference>
<dbReference type="Pfam" id="PF23552">
    <property type="entry name" value="ParB_C"/>
    <property type="match status" value="1"/>
</dbReference>
<dbReference type="GO" id="GO:0005694">
    <property type="term" value="C:chromosome"/>
    <property type="evidence" value="ECO:0007669"/>
    <property type="project" value="TreeGrafter"/>
</dbReference>
<dbReference type="GO" id="GO:0009295">
    <property type="term" value="C:nucleoid"/>
    <property type="evidence" value="ECO:0007669"/>
    <property type="project" value="UniProtKB-SubCell"/>
</dbReference>
<dbReference type="GO" id="GO:0003677">
    <property type="term" value="F:DNA binding"/>
    <property type="evidence" value="ECO:0007669"/>
    <property type="project" value="UniProtKB-KW"/>
</dbReference>
<dbReference type="FunFam" id="3.90.1530.30:FF:000001">
    <property type="entry name" value="Chromosome partitioning protein ParB"/>
    <property type="match status" value="1"/>
</dbReference>
<accession>A0A0J6WW53</accession>
<evidence type="ECO:0000259" key="5">
    <source>
        <dbReference type="SMART" id="SM00470"/>
    </source>
</evidence>
<dbReference type="InterPro" id="IPR004437">
    <property type="entry name" value="ParB/RepB/Spo0J"/>
</dbReference>
<evidence type="ECO:0000256" key="3">
    <source>
        <dbReference type="ARBA" id="ARBA00022829"/>
    </source>
</evidence>
<dbReference type="FunCoup" id="A0A0J6WW53">
    <property type="interactions" value="297"/>
</dbReference>
<keyword evidence="3" id="KW-0159">Chromosome partition</keyword>
<dbReference type="Pfam" id="PF02195">
    <property type="entry name" value="ParB_N"/>
    <property type="match status" value="1"/>
</dbReference>
<dbReference type="RefSeq" id="WP_048512981.1">
    <property type="nucleotide sequence ID" value="NZ_FUXD01000009.1"/>
</dbReference>
<dbReference type="InterPro" id="IPR057240">
    <property type="entry name" value="ParB_dimer_C"/>
</dbReference>
<dbReference type="PANTHER" id="PTHR33375">
    <property type="entry name" value="CHROMOSOME-PARTITIONING PROTEIN PARB-RELATED"/>
    <property type="match status" value="1"/>
</dbReference>
<dbReference type="InterPro" id="IPR003115">
    <property type="entry name" value="ParB_N"/>
</dbReference>
<name>A0A0J6WW53_9FIRM</name>
<dbReference type="Gene3D" id="1.10.10.2830">
    <property type="match status" value="1"/>
</dbReference>
<comment type="subcellular location">
    <subcellularLocation>
        <location evidence="1">Cytoplasm</location>
        <location evidence="1">Nucleoid</location>
    </subcellularLocation>
</comment>
<dbReference type="Gene3D" id="3.90.1530.30">
    <property type="match status" value="1"/>
</dbReference>
<dbReference type="SMART" id="SM00470">
    <property type="entry name" value="ParB"/>
    <property type="match status" value="1"/>
</dbReference>
<dbReference type="GO" id="GO:0007059">
    <property type="term" value="P:chromosome segregation"/>
    <property type="evidence" value="ECO:0007669"/>
    <property type="project" value="UniProtKB-KW"/>
</dbReference>
<sequence length="309" mass="34319">MSAKKTGLGTNRPLGRRLEALGLKESHIEEGGMRQQVVAEIAVTAIVPNPKQPRKIFDEEALQALAASIRQVGLIQPVVVQKQKDGTYELIAGERRLRAAKLCGLTVIPAIVQTYEPDAAAEITLIENLQREDLDAIEEAAAYDMLVRDFDMTQEQVAEKVGKSRPHVANMIRLLQLPLEIQQYISEGILTMGQVRPLLQLPSKDRQLQAAERIIQQGLSARQAERLVKQLMEGSPTTGQPAADVYLESVQDKMKMYLGTSVSIRLGRNKKKGRIEISFTSEEEFERLLAMLTDEPENTPSPSVSSFHV</sequence>
<dbReference type="InterPro" id="IPR036086">
    <property type="entry name" value="ParB/Sulfiredoxin_sf"/>
</dbReference>
<dbReference type="InterPro" id="IPR050336">
    <property type="entry name" value="Chromosome_partition/occlusion"/>
</dbReference>
<organism evidence="6 7">
    <name type="scientific">Megasphaera cerevisiae DSM 20462</name>
    <dbReference type="NCBI Taxonomy" id="1122219"/>
    <lineage>
        <taxon>Bacteria</taxon>
        <taxon>Bacillati</taxon>
        <taxon>Bacillota</taxon>
        <taxon>Negativicutes</taxon>
        <taxon>Veillonellales</taxon>
        <taxon>Veillonellaceae</taxon>
        <taxon>Megasphaera</taxon>
    </lineage>
</organism>
<protein>
    <submittedName>
        <fullName evidence="6">Chromosome partitioning protein ParB</fullName>
    </submittedName>
</protein>
<dbReference type="SUPFAM" id="SSF110849">
    <property type="entry name" value="ParB/Sulfiredoxin"/>
    <property type="match status" value="1"/>
</dbReference>
<dbReference type="EMBL" id="LEKT01000002">
    <property type="protein sequence ID" value="KMO87760.1"/>
    <property type="molecule type" value="Genomic_DNA"/>
</dbReference>
<dbReference type="NCBIfam" id="TIGR00180">
    <property type="entry name" value="parB_part"/>
    <property type="match status" value="1"/>
</dbReference>
<dbReference type="InParanoid" id="A0A0J6WW53"/>
<dbReference type="InterPro" id="IPR041468">
    <property type="entry name" value="HTH_ParB/Spo0J"/>
</dbReference>